<accession>A0A150QHB2</accession>
<proteinExistence type="predicted"/>
<comment type="caution">
    <text evidence="1">The sequence shown here is derived from an EMBL/GenBank/DDBJ whole genome shotgun (WGS) entry which is preliminary data.</text>
</comment>
<name>A0A150QHB2_SORCE</name>
<dbReference type="Proteomes" id="UP000075260">
    <property type="component" value="Unassembled WGS sequence"/>
</dbReference>
<gene>
    <name evidence="1" type="ORF">BE15_11235</name>
</gene>
<protein>
    <submittedName>
        <fullName evidence="1">Uncharacterized protein</fullName>
    </submittedName>
</protein>
<dbReference type="RefSeq" id="WP_061609897.1">
    <property type="nucleotide sequence ID" value="NZ_JEMA01000656.1"/>
</dbReference>
<evidence type="ECO:0000313" key="1">
    <source>
        <dbReference type="EMBL" id="KYF67387.1"/>
    </source>
</evidence>
<sequence>MARSTSSDADFGCGPLTASQVGLFVAGLDPRGNGLCGVAFEPSEFGGMSRVAVDPAGSLVVAGTFQGTIDLGDGPLSSPPMEQSMLIARLIP</sequence>
<reference evidence="1 2" key="1">
    <citation type="submission" date="2014-02" db="EMBL/GenBank/DDBJ databases">
        <title>The small core and large imbalanced accessory genome model reveals a collaborative survival strategy of Sorangium cellulosum strains in nature.</title>
        <authorList>
            <person name="Han K."/>
            <person name="Peng R."/>
            <person name="Blom J."/>
            <person name="Li Y.-Z."/>
        </authorList>
    </citation>
    <scope>NUCLEOTIDE SEQUENCE [LARGE SCALE GENOMIC DNA]</scope>
    <source>
        <strain evidence="1 2">So0008-312</strain>
    </source>
</reference>
<dbReference type="EMBL" id="JEMA01000656">
    <property type="protein sequence ID" value="KYF67387.1"/>
    <property type="molecule type" value="Genomic_DNA"/>
</dbReference>
<dbReference type="AlphaFoldDB" id="A0A150QHB2"/>
<evidence type="ECO:0000313" key="2">
    <source>
        <dbReference type="Proteomes" id="UP000075260"/>
    </source>
</evidence>
<dbReference type="OrthoDB" id="5522807at2"/>
<organism evidence="1 2">
    <name type="scientific">Sorangium cellulosum</name>
    <name type="common">Polyangium cellulosum</name>
    <dbReference type="NCBI Taxonomy" id="56"/>
    <lineage>
        <taxon>Bacteria</taxon>
        <taxon>Pseudomonadati</taxon>
        <taxon>Myxococcota</taxon>
        <taxon>Polyangia</taxon>
        <taxon>Polyangiales</taxon>
        <taxon>Polyangiaceae</taxon>
        <taxon>Sorangium</taxon>
    </lineage>
</organism>